<dbReference type="STRING" id="153971.AWC19_17205"/>
<evidence type="ECO:0000313" key="2">
    <source>
        <dbReference type="EMBL" id="ORW19289.1"/>
    </source>
</evidence>
<name>A0A1X1Z7H3_9MYCO</name>
<evidence type="ECO:0000313" key="3">
    <source>
        <dbReference type="Proteomes" id="UP000193529"/>
    </source>
</evidence>
<keyword evidence="3" id="KW-1185">Reference proteome</keyword>
<evidence type="ECO:0008006" key="4">
    <source>
        <dbReference type="Google" id="ProtNLM"/>
    </source>
</evidence>
<reference evidence="2 3" key="1">
    <citation type="submission" date="2016-01" db="EMBL/GenBank/DDBJ databases">
        <title>The new phylogeny of the genus Mycobacterium.</title>
        <authorList>
            <person name="Tarcisio F."/>
            <person name="Conor M."/>
            <person name="Antonella G."/>
            <person name="Elisabetta G."/>
            <person name="Giulia F.S."/>
            <person name="Sara T."/>
            <person name="Anna F."/>
            <person name="Clotilde B."/>
            <person name="Roberto B."/>
            <person name="Veronica D.S."/>
            <person name="Fabio R."/>
            <person name="Monica P."/>
            <person name="Olivier J."/>
            <person name="Enrico T."/>
            <person name="Nicola S."/>
        </authorList>
    </citation>
    <scope>NUCLEOTIDE SEQUENCE [LARGE SCALE GENOMIC DNA]</scope>
    <source>
        <strain evidence="2 3">DSM 44572</strain>
    </source>
</reference>
<comment type="caution">
    <text evidence="2">The sequence shown here is derived from an EMBL/GenBank/DDBJ whole genome shotgun (WGS) entry which is preliminary data.</text>
</comment>
<dbReference type="AlphaFoldDB" id="A0A1X1Z7H3"/>
<keyword evidence="1" id="KW-0732">Signal</keyword>
<evidence type="ECO:0000256" key="1">
    <source>
        <dbReference type="SAM" id="SignalP"/>
    </source>
</evidence>
<dbReference type="RefSeq" id="WP_085080340.1">
    <property type="nucleotide sequence ID" value="NZ_JACKRZ010000216.1"/>
</dbReference>
<protein>
    <recommendedName>
        <fullName evidence="4">DUF732 domain-containing protein</fullName>
    </recommendedName>
</protein>
<dbReference type="EMBL" id="LQPJ01000131">
    <property type="protein sequence ID" value="ORW19289.1"/>
    <property type="molecule type" value="Genomic_DNA"/>
</dbReference>
<proteinExistence type="predicted"/>
<dbReference type="Proteomes" id="UP000193529">
    <property type="component" value="Unassembled WGS sequence"/>
</dbReference>
<gene>
    <name evidence="2" type="ORF">AWC19_17205</name>
</gene>
<organism evidence="2 3">
    <name type="scientific">Mycobacterium palustre</name>
    <dbReference type="NCBI Taxonomy" id="153971"/>
    <lineage>
        <taxon>Bacteria</taxon>
        <taxon>Bacillati</taxon>
        <taxon>Actinomycetota</taxon>
        <taxon>Actinomycetes</taxon>
        <taxon>Mycobacteriales</taxon>
        <taxon>Mycobacteriaceae</taxon>
        <taxon>Mycobacterium</taxon>
        <taxon>Mycobacterium simiae complex</taxon>
    </lineage>
</organism>
<accession>A0A1X1Z7H3</accession>
<feature type="signal peptide" evidence="1">
    <location>
        <begin position="1"/>
        <end position="27"/>
    </location>
</feature>
<feature type="chain" id="PRO_5012394406" description="DUF732 domain-containing protein" evidence="1">
    <location>
        <begin position="28"/>
        <end position="97"/>
    </location>
</feature>
<sequence>MRFTYVAAAVGAAIAVAFMGQTPRAHADLSGYSRCVGSVAQVPLSEPDSQSMQLARQVVMDLKAGASPASEAGKLQQMGFDPHFAAVIVKCAAQEQP</sequence>
<dbReference type="OrthoDB" id="4732925at2"/>